<dbReference type="Proteomes" id="UP000054196">
    <property type="component" value="Unassembled WGS sequence"/>
</dbReference>
<dbReference type="RefSeq" id="XP_007389403.1">
    <property type="nucleotide sequence ID" value="XM_007389341.1"/>
</dbReference>
<protein>
    <submittedName>
        <fullName evidence="1">Uncharacterized protein</fullName>
    </submittedName>
</protein>
<keyword evidence="2" id="KW-1185">Reference proteome</keyword>
<dbReference type="KEGG" id="psq:PUNSTDRAFT_34246"/>
<evidence type="ECO:0000313" key="2">
    <source>
        <dbReference type="Proteomes" id="UP000054196"/>
    </source>
</evidence>
<accession>R7S0N9</accession>
<dbReference type="GeneID" id="18882232"/>
<dbReference type="EMBL" id="JH687604">
    <property type="protein sequence ID" value="EIN03367.1"/>
    <property type="molecule type" value="Genomic_DNA"/>
</dbReference>
<dbReference type="eggNOG" id="ENOG502RSH8">
    <property type="taxonomic scope" value="Eukaryota"/>
</dbReference>
<proteinExistence type="predicted"/>
<gene>
    <name evidence="1" type="ORF">PUNSTDRAFT_34246</name>
</gene>
<sequence length="98" mass="11514">MQPLPTHPPPFEPGERYTQERYEAQQLNSDGFLWPEEERLAHWVLRANEEAMAWDESEKGRFSADYFDPILIPTVEHIPWVFKNIPIAPGIRQQVVDI</sequence>
<dbReference type="OrthoDB" id="5599163at2759"/>
<name>R7S0N9_PUNST</name>
<dbReference type="AlphaFoldDB" id="R7S0N9"/>
<evidence type="ECO:0000313" key="1">
    <source>
        <dbReference type="EMBL" id="EIN03367.1"/>
    </source>
</evidence>
<organism evidence="1 2">
    <name type="scientific">Punctularia strigosozonata (strain HHB-11173)</name>
    <name type="common">White-rot fungus</name>
    <dbReference type="NCBI Taxonomy" id="741275"/>
    <lineage>
        <taxon>Eukaryota</taxon>
        <taxon>Fungi</taxon>
        <taxon>Dikarya</taxon>
        <taxon>Basidiomycota</taxon>
        <taxon>Agaricomycotina</taxon>
        <taxon>Agaricomycetes</taxon>
        <taxon>Corticiales</taxon>
        <taxon>Punctulariaceae</taxon>
        <taxon>Punctularia</taxon>
    </lineage>
</organism>
<reference evidence="2" key="1">
    <citation type="journal article" date="2012" name="Science">
        <title>The Paleozoic origin of enzymatic lignin decomposition reconstructed from 31 fungal genomes.</title>
        <authorList>
            <person name="Floudas D."/>
            <person name="Binder M."/>
            <person name="Riley R."/>
            <person name="Barry K."/>
            <person name="Blanchette R.A."/>
            <person name="Henrissat B."/>
            <person name="Martinez A.T."/>
            <person name="Otillar R."/>
            <person name="Spatafora J.W."/>
            <person name="Yadav J.S."/>
            <person name="Aerts A."/>
            <person name="Benoit I."/>
            <person name="Boyd A."/>
            <person name="Carlson A."/>
            <person name="Copeland A."/>
            <person name="Coutinho P.M."/>
            <person name="de Vries R.P."/>
            <person name="Ferreira P."/>
            <person name="Findley K."/>
            <person name="Foster B."/>
            <person name="Gaskell J."/>
            <person name="Glotzer D."/>
            <person name="Gorecki P."/>
            <person name="Heitman J."/>
            <person name="Hesse C."/>
            <person name="Hori C."/>
            <person name="Igarashi K."/>
            <person name="Jurgens J.A."/>
            <person name="Kallen N."/>
            <person name="Kersten P."/>
            <person name="Kohler A."/>
            <person name="Kuees U."/>
            <person name="Kumar T.K.A."/>
            <person name="Kuo A."/>
            <person name="LaButti K."/>
            <person name="Larrondo L.F."/>
            <person name="Lindquist E."/>
            <person name="Ling A."/>
            <person name="Lombard V."/>
            <person name="Lucas S."/>
            <person name="Lundell T."/>
            <person name="Martin R."/>
            <person name="McLaughlin D.J."/>
            <person name="Morgenstern I."/>
            <person name="Morin E."/>
            <person name="Murat C."/>
            <person name="Nagy L.G."/>
            <person name="Nolan M."/>
            <person name="Ohm R.A."/>
            <person name="Patyshakuliyeva A."/>
            <person name="Rokas A."/>
            <person name="Ruiz-Duenas F.J."/>
            <person name="Sabat G."/>
            <person name="Salamov A."/>
            <person name="Samejima M."/>
            <person name="Schmutz J."/>
            <person name="Slot J.C."/>
            <person name="St John F."/>
            <person name="Stenlid J."/>
            <person name="Sun H."/>
            <person name="Sun S."/>
            <person name="Syed K."/>
            <person name="Tsang A."/>
            <person name="Wiebenga A."/>
            <person name="Young D."/>
            <person name="Pisabarro A."/>
            <person name="Eastwood D.C."/>
            <person name="Martin F."/>
            <person name="Cullen D."/>
            <person name="Grigoriev I.V."/>
            <person name="Hibbett D.S."/>
        </authorList>
    </citation>
    <scope>NUCLEOTIDE SEQUENCE [LARGE SCALE GENOMIC DNA]</scope>
    <source>
        <strain evidence="2">HHB-11173 SS5</strain>
    </source>
</reference>
<feature type="non-terminal residue" evidence="1">
    <location>
        <position position="98"/>
    </location>
</feature>
<dbReference type="HOGENOM" id="CLU_092523_1_1_1"/>